<protein>
    <submittedName>
        <fullName evidence="1">Uncharacterized protein</fullName>
    </submittedName>
</protein>
<dbReference type="KEGG" id="tgy:X802_00040"/>
<dbReference type="Proteomes" id="UP000062043">
    <property type="component" value="Chromosome"/>
</dbReference>
<dbReference type="EMBL" id="CP007140">
    <property type="protein sequence ID" value="AJC72606.1"/>
    <property type="molecule type" value="Genomic_DNA"/>
</dbReference>
<sequence length="34" mass="3744">MLLKGFGLEVLQVPDEVAFLSQLFFPPILLAISP</sequence>
<evidence type="ECO:0000313" key="2">
    <source>
        <dbReference type="Proteomes" id="UP000062043"/>
    </source>
</evidence>
<evidence type="ECO:0000313" key="1">
    <source>
        <dbReference type="EMBL" id="AJC72606.1"/>
    </source>
</evidence>
<keyword evidence="2" id="KW-1185">Reference proteome</keyword>
<dbReference type="STRING" id="1432656.X802_00040"/>
<dbReference type="AlphaFoldDB" id="A0A0X1KMY8"/>
<reference evidence="1 2" key="1">
    <citation type="submission" date="2014-01" db="EMBL/GenBank/DDBJ databases">
        <title>Genome sequencing of Thermococcus guaymasensis.</title>
        <authorList>
            <person name="Zhang X."/>
            <person name="Alvare G."/>
            <person name="Fristensky B."/>
            <person name="Chen L."/>
            <person name="Suen T."/>
            <person name="Chen Q."/>
            <person name="Ma K."/>
        </authorList>
    </citation>
    <scope>NUCLEOTIDE SEQUENCE [LARGE SCALE GENOMIC DNA]</scope>
    <source>
        <strain evidence="1 2">DSM 11113</strain>
    </source>
</reference>
<name>A0A0X1KMY8_9EURY</name>
<proteinExistence type="predicted"/>
<dbReference type="PATRIC" id="fig|1432656.3.peg.8"/>
<organism evidence="1 2">
    <name type="scientific">Thermococcus guaymasensis DSM 11113</name>
    <dbReference type="NCBI Taxonomy" id="1432656"/>
    <lineage>
        <taxon>Archaea</taxon>
        <taxon>Methanobacteriati</taxon>
        <taxon>Methanobacteriota</taxon>
        <taxon>Thermococci</taxon>
        <taxon>Thermococcales</taxon>
        <taxon>Thermococcaceae</taxon>
        <taxon>Thermococcus</taxon>
    </lineage>
</organism>
<accession>A0A0X1KMY8</accession>
<gene>
    <name evidence="1" type="ORF">X802_00040</name>
</gene>